<dbReference type="EMBL" id="KL821865">
    <property type="protein sequence ID" value="KFM83429.1"/>
    <property type="molecule type" value="Genomic_DNA"/>
</dbReference>
<accession>A0A087V1E0</accession>
<feature type="non-terminal residue" evidence="1">
    <location>
        <position position="85"/>
    </location>
</feature>
<protein>
    <submittedName>
        <fullName evidence="1">Uncharacterized protein</fullName>
    </submittedName>
</protein>
<keyword evidence="2" id="KW-1185">Reference proteome</keyword>
<name>A0A087V1E0_STEMI</name>
<gene>
    <name evidence="1" type="ORF">X975_18214</name>
</gene>
<proteinExistence type="predicted"/>
<evidence type="ECO:0000313" key="1">
    <source>
        <dbReference type="EMBL" id="KFM83429.1"/>
    </source>
</evidence>
<dbReference type="AlphaFoldDB" id="A0A087V1E0"/>
<dbReference type="Proteomes" id="UP000054359">
    <property type="component" value="Unassembled WGS sequence"/>
</dbReference>
<sequence>MDEDWEPEEEELYKGWKPEKKKRNKNLKQWSGMSEIERLALKNREEHLALLRSLKIQEAKEDFIQAVEGLKPKRKPKPVKRVYKR</sequence>
<organism evidence="1 2">
    <name type="scientific">Stegodyphus mimosarum</name>
    <name type="common">African social velvet spider</name>
    <dbReference type="NCBI Taxonomy" id="407821"/>
    <lineage>
        <taxon>Eukaryota</taxon>
        <taxon>Metazoa</taxon>
        <taxon>Ecdysozoa</taxon>
        <taxon>Arthropoda</taxon>
        <taxon>Chelicerata</taxon>
        <taxon>Arachnida</taxon>
        <taxon>Araneae</taxon>
        <taxon>Araneomorphae</taxon>
        <taxon>Entelegynae</taxon>
        <taxon>Eresoidea</taxon>
        <taxon>Eresidae</taxon>
        <taxon>Stegodyphus</taxon>
    </lineage>
</organism>
<evidence type="ECO:0000313" key="2">
    <source>
        <dbReference type="Proteomes" id="UP000054359"/>
    </source>
</evidence>
<reference evidence="1 2" key="1">
    <citation type="submission" date="2013-11" db="EMBL/GenBank/DDBJ databases">
        <title>Genome sequencing of Stegodyphus mimosarum.</title>
        <authorList>
            <person name="Bechsgaard J."/>
        </authorList>
    </citation>
    <scope>NUCLEOTIDE SEQUENCE [LARGE SCALE GENOMIC DNA]</scope>
</reference>